<feature type="region of interest" description="Disordered" evidence="1">
    <location>
        <begin position="25"/>
        <end position="51"/>
    </location>
</feature>
<dbReference type="EMBL" id="VHII01000014">
    <property type="protein sequence ID" value="KAF1381022.1"/>
    <property type="molecule type" value="Genomic_DNA"/>
</dbReference>
<organism evidence="2 3">
    <name type="scientific">Perca fluviatilis</name>
    <name type="common">European perch</name>
    <dbReference type="NCBI Taxonomy" id="8168"/>
    <lineage>
        <taxon>Eukaryota</taxon>
        <taxon>Metazoa</taxon>
        <taxon>Chordata</taxon>
        <taxon>Craniata</taxon>
        <taxon>Vertebrata</taxon>
        <taxon>Euteleostomi</taxon>
        <taxon>Actinopterygii</taxon>
        <taxon>Neopterygii</taxon>
        <taxon>Teleostei</taxon>
        <taxon>Neoteleostei</taxon>
        <taxon>Acanthomorphata</taxon>
        <taxon>Eupercaria</taxon>
        <taxon>Perciformes</taxon>
        <taxon>Percoidei</taxon>
        <taxon>Percidae</taxon>
        <taxon>Percinae</taxon>
        <taxon>Perca</taxon>
    </lineage>
</organism>
<proteinExistence type="predicted"/>
<evidence type="ECO:0000313" key="2">
    <source>
        <dbReference type="EMBL" id="KAF1381022.1"/>
    </source>
</evidence>
<reference evidence="2 3" key="1">
    <citation type="submission" date="2019-06" db="EMBL/GenBank/DDBJ databases">
        <title>A chromosome-scale genome assembly of the European perch, Perca fluviatilis.</title>
        <authorList>
            <person name="Roques C."/>
            <person name="Zahm M."/>
            <person name="Cabau C."/>
            <person name="Klopp C."/>
            <person name="Bouchez O."/>
            <person name="Donnadieu C."/>
            <person name="Kuhl H."/>
            <person name="Gislard M."/>
            <person name="Guendouz S."/>
            <person name="Journot L."/>
            <person name="Haffray P."/>
            <person name="Bestin A."/>
            <person name="Morvezen R."/>
            <person name="Feron R."/>
            <person name="Wen M."/>
            <person name="Jouanno E."/>
            <person name="Herpin A."/>
            <person name="Schartl M."/>
            <person name="Postlethwait J."/>
            <person name="Schaerlinger B."/>
            <person name="Chardard D."/>
            <person name="Lecocq T."/>
            <person name="Poncet C."/>
            <person name="Jaffrelo L."/>
            <person name="Lampietro C."/>
            <person name="Guiguen Y."/>
        </authorList>
    </citation>
    <scope>NUCLEOTIDE SEQUENCE [LARGE SCALE GENOMIC DNA]</scope>
    <source>
        <tissue evidence="2">Blood</tissue>
    </source>
</reference>
<comment type="caution">
    <text evidence="2">The sequence shown here is derived from an EMBL/GenBank/DDBJ whole genome shotgun (WGS) entry which is preliminary data.</text>
</comment>
<protein>
    <submittedName>
        <fullName evidence="2">Uncharacterized protein</fullName>
    </submittedName>
</protein>
<evidence type="ECO:0000256" key="1">
    <source>
        <dbReference type="SAM" id="MobiDB-lite"/>
    </source>
</evidence>
<name>A0A6A5F1T1_PERFL</name>
<gene>
    <name evidence="2" type="ORF">PFLUV_G00170110</name>
</gene>
<keyword evidence="3" id="KW-1185">Reference proteome</keyword>
<accession>A0A6A5F1T1</accession>
<feature type="compositionally biased region" description="Low complexity" evidence="1">
    <location>
        <begin position="30"/>
        <end position="48"/>
    </location>
</feature>
<evidence type="ECO:0000313" key="3">
    <source>
        <dbReference type="Proteomes" id="UP000465112"/>
    </source>
</evidence>
<dbReference type="Proteomes" id="UP000465112">
    <property type="component" value="Chromosome 14"/>
</dbReference>
<dbReference type="AlphaFoldDB" id="A0A6A5F1T1"/>
<sequence length="89" mass="9545">MIYASSKEAIKKKFTVNQHEWQVNGPGRYPGTAHAGRAAGGTWWRPGGEASGDVARAEQMDFTPNADQGRASSPAAASLVLLFLNESRL</sequence>